<organism evidence="2 3">
    <name type="scientific">Arcicella lustrica</name>
    <dbReference type="NCBI Taxonomy" id="2984196"/>
    <lineage>
        <taxon>Bacteria</taxon>
        <taxon>Pseudomonadati</taxon>
        <taxon>Bacteroidota</taxon>
        <taxon>Cytophagia</taxon>
        <taxon>Cytophagales</taxon>
        <taxon>Flectobacillaceae</taxon>
        <taxon>Arcicella</taxon>
    </lineage>
</organism>
<dbReference type="RefSeq" id="WP_323257497.1">
    <property type="nucleotide sequence ID" value="NZ_JAYGIM010000005.1"/>
</dbReference>
<proteinExistence type="predicted"/>
<reference evidence="2 3" key="1">
    <citation type="submission" date="2023-12" db="EMBL/GenBank/DDBJ databases">
        <title>Novel species of the genus Arcicella isolated from rivers.</title>
        <authorList>
            <person name="Lu H."/>
        </authorList>
    </citation>
    <scope>NUCLEOTIDE SEQUENCE [LARGE SCALE GENOMIC DNA]</scope>
    <source>
        <strain evidence="2 3">DC25W</strain>
    </source>
</reference>
<dbReference type="EMBL" id="JAYGIM010000005">
    <property type="protein sequence ID" value="MEA5426386.1"/>
    <property type="molecule type" value="Genomic_DNA"/>
</dbReference>
<name>A0ABU5SGJ6_9BACT</name>
<keyword evidence="3" id="KW-1185">Reference proteome</keyword>
<feature type="region of interest" description="Disordered" evidence="1">
    <location>
        <begin position="111"/>
        <end position="137"/>
    </location>
</feature>
<accession>A0ABU5SGJ6</accession>
<evidence type="ECO:0000313" key="3">
    <source>
        <dbReference type="Proteomes" id="UP001302222"/>
    </source>
</evidence>
<evidence type="ECO:0000256" key="1">
    <source>
        <dbReference type="SAM" id="MobiDB-lite"/>
    </source>
</evidence>
<comment type="caution">
    <text evidence="2">The sequence shown here is derived from an EMBL/GenBank/DDBJ whole genome shotgun (WGS) entry which is preliminary data.</text>
</comment>
<gene>
    <name evidence="2" type="ORF">VB798_07360</name>
</gene>
<evidence type="ECO:0000313" key="2">
    <source>
        <dbReference type="EMBL" id="MEA5426386.1"/>
    </source>
</evidence>
<sequence>MDNKGEDKRSKFPEGYEYFEEIISPQINIIKDVEEQIARLPKVRSTTMKLEFNPIAMGKLDHSVKFAETRNYLERQLTYLESELSKRITAETRNLDPDDVHKIKEAIVDLRNPSPFEGKTEQQMKYHKPQEKDLNNSQHYSQRLLENSRLKLAQSVNDKTNDSKPEFVEKNETEKYTLGSRVIVSLSYTRMKENQMKKNLEPAKDIMAQSQRSIRGRDMDM</sequence>
<feature type="compositionally biased region" description="Basic and acidic residues" evidence="1">
    <location>
        <begin position="118"/>
        <end position="134"/>
    </location>
</feature>
<protein>
    <submittedName>
        <fullName evidence="2">Uncharacterized protein</fullName>
    </submittedName>
</protein>
<dbReference type="Proteomes" id="UP001302222">
    <property type="component" value="Unassembled WGS sequence"/>
</dbReference>